<dbReference type="SUPFAM" id="SSF56024">
    <property type="entry name" value="Phospholipase D/nuclease"/>
    <property type="match status" value="1"/>
</dbReference>
<evidence type="ECO:0000256" key="6">
    <source>
        <dbReference type="ARBA" id="ARBA00043167"/>
    </source>
</evidence>
<organism evidence="9">
    <name type="scientific">Parasteatoda tepidariorum</name>
    <name type="common">Common house spider</name>
    <name type="synonym">Achaearanea tepidariorum</name>
    <dbReference type="NCBI Taxonomy" id="114398"/>
    <lineage>
        <taxon>Eukaryota</taxon>
        <taxon>Metazoa</taxon>
        <taxon>Ecdysozoa</taxon>
        <taxon>Arthropoda</taxon>
        <taxon>Chelicerata</taxon>
        <taxon>Arachnida</taxon>
        <taxon>Araneae</taxon>
        <taxon>Araneomorphae</taxon>
        <taxon>Entelegynae</taxon>
        <taxon>Araneoidea</taxon>
        <taxon>Theridiidae</taxon>
        <taxon>Parasteatoda</taxon>
    </lineage>
</organism>
<evidence type="ECO:0000256" key="2">
    <source>
        <dbReference type="ARBA" id="ARBA00022963"/>
    </source>
</evidence>
<dbReference type="SMART" id="SM00155">
    <property type="entry name" value="PLDc"/>
    <property type="match status" value="1"/>
</dbReference>
<feature type="chain" id="PRO_5014562174" description="Mitochondrial cardiolipin hydrolase" evidence="7">
    <location>
        <begin position="20"/>
        <end position="196"/>
    </location>
</feature>
<keyword evidence="3" id="KW-0443">Lipid metabolism</keyword>
<dbReference type="InterPro" id="IPR051406">
    <property type="entry name" value="PLD_domain"/>
</dbReference>
<dbReference type="Pfam" id="PF13091">
    <property type="entry name" value="PLDc_2"/>
    <property type="match status" value="1"/>
</dbReference>
<evidence type="ECO:0000256" key="7">
    <source>
        <dbReference type="SAM" id="SignalP"/>
    </source>
</evidence>
<keyword evidence="7" id="KW-0732">Signal</keyword>
<protein>
    <recommendedName>
        <fullName evidence="5">Mitochondrial cardiolipin hydrolase</fullName>
    </recommendedName>
    <alternativeName>
        <fullName evidence="6">Mitochondrial phospholipase</fullName>
    </alternativeName>
</protein>
<dbReference type="PANTHER" id="PTHR43856:SF1">
    <property type="entry name" value="MITOCHONDRIAL CARDIOLIPIN HYDROLASE"/>
    <property type="match status" value="1"/>
</dbReference>
<keyword evidence="9" id="KW-0540">Nuclease</keyword>
<dbReference type="Gene3D" id="3.30.870.10">
    <property type="entry name" value="Endonuclease Chain A"/>
    <property type="match status" value="1"/>
</dbReference>
<dbReference type="InterPro" id="IPR025202">
    <property type="entry name" value="PLD-like_dom"/>
</dbReference>
<dbReference type="PANTHER" id="PTHR43856">
    <property type="entry name" value="CARDIOLIPIN HYDROLASE"/>
    <property type="match status" value="1"/>
</dbReference>
<dbReference type="GO" id="GO:0016891">
    <property type="term" value="F:RNA endonuclease activity producing 5'-phosphomonoesters, hydrolytic mechanism"/>
    <property type="evidence" value="ECO:0007669"/>
    <property type="project" value="TreeGrafter"/>
</dbReference>
<evidence type="ECO:0000313" key="9">
    <source>
        <dbReference type="EMBL" id="LAA00371.1"/>
    </source>
</evidence>
<keyword evidence="9" id="KW-0255">Endonuclease</keyword>
<evidence type="ECO:0000256" key="3">
    <source>
        <dbReference type="ARBA" id="ARBA00023098"/>
    </source>
</evidence>
<dbReference type="EMBL" id="IAAA01002143">
    <property type="protein sequence ID" value="LAA00371.1"/>
    <property type="molecule type" value="mRNA"/>
</dbReference>
<keyword evidence="1" id="KW-0378">Hydrolase</keyword>
<proteinExistence type="evidence at transcript level"/>
<evidence type="ECO:0000256" key="5">
    <source>
        <dbReference type="ARBA" id="ARBA00040549"/>
    </source>
</evidence>
<keyword evidence="2" id="KW-0442">Lipid degradation</keyword>
<dbReference type="InterPro" id="IPR001736">
    <property type="entry name" value="PLipase_D/transphosphatidylase"/>
</dbReference>
<comment type="similarity">
    <text evidence="4">Belongs to the phospholipase D family. MitoPLD/Zucchini subfamily.</text>
</comment>
<dbReference type="AlphaFoldDB" id="A0A2L2XWC6"/>
<feature type="signal peptide" evidence="7">
    <location>
        <begin position="1"/>
        <end position="19"/>
    </location>
</feature>
<accession>A0A2L2XWC6</accession>
<dbReference type="EMBL" id="IAAA01002144">
    <property type="protein sequence ID" value="LAA00375.1"/>
    <property type="molecule type" value="mRNA"/>
</dbReference>
<feature type="domain" description="PLD phosphodiesterase" evidence="8">
    <location>
        <begin position="110"/>
        <end position="137"/>
    </location>
</feature>
<name>A0A2L2XWC6_PARTP</name>
<evidence type="ECO:0000256" key="4">
    <source>
        <dbReference type="ARBA" id="ARBA00038012"/>
    </source>
</evidence>
<evidence type="ECO:0000259" key="8">
    <source>
        <dbReference type="PROSITE" id="PS50035"/>
    </source>
</evidence>
<evidence type="ECO:0000256" key="1">
    <source>
        <dbReference type="ARBA" id="ARBA00022801"/>
    </source>
</evidence>
<dbReference type="GO" id="GO:0016042">
    <property type="term" value="P:lipid catabolic process"/>
    <property type="evidence" value="ECO:0007669"/>
    <property type="project" value="UniProtKB-KW"/>
</dbReference>
<reference evidence="9" key="1">
    <citation type="journal article" date="2016" name="Mol. Ecol. Resour.">
        <title>Evaluation of the impact of RNA preservation methods of spiders for de novo transcriptome assembly.</title>
        <authorList>
            <person name="Kono N."/>
            <person name="Nakamura H."/>
            <person name="Ito Y."/>
            <person name="Tomita M."/>
            <person name="Arakawa K."/>
        </authorList>
    </citation>
    <scope>NUCLEOTIDE SEQUENCE</scope>
    <source>
        <tissue evidence="9">Whole body</tissue>
    </source>
</reference>
<dbReference type="EMBL" id="IAAA01002142">
    <property type="protein sequence ID" value="LAA00364.1"/>
    <property type="molecule type" value="mRNA"/>
</dbReference>
<sequence length="196" mass="22688">MYKFYILILFLIRINNSRQSLEVCFVPAEPIKPPCIQIVLAEIHKAQSFVKLMAYSYSLDAVTAALCAAVRKGVSCEILMDKKSTRFKYTVVQLEKFTSCGGKAYVDNSSVPIAHNKIMMIDNTTVTTGSINWSNNGFYKNAENMIILRNESVFYDYMNYYNTRMKNSVPFKNFILHEYIDTCKIDLCDRDEYYLF</sequence>
<dbReference type="PROSITE" id="PS50035">
    <property type="entry name" value="PLD"/>
    <property type="match status" value="1"/>
</dbReference>